<feature type="signal peptide" evidence="1">
    <location>
        <begin position="1"/>
        <end position="24"/>
    </location>
</feature>
<protein>
    <recommendedName>
        <fullName evidence="4">Lipoprotein</fullName>
    </recommendedName>
</protein>
<accession>D5UWL0</accession>
<dbReference type="HOGENOM" id="CLU_1524481_0_0_11"/>
<organism evidence="2 3">
    <name type="scientific">Tsukamurella paurometabola (strain ATCC 8368 / DSM 20162 / CCUG 35730 / CIP 100753 / JCM 10117 / KCTC 9821 / NBRC 16120 / NCIMB 702349 / NCTC 13040)</name>
    <name type="common">Corynebacterium paurometabolum</name>
    <dbReference type="NCBI Taxonomy" id="521096"/>
    <lineage>
        <taxon>Bacteria</taxon>
        <taxon>Bacillati</taxon>
        <taxon>Actinomycetota</taxon>
        <taxon>Actinomycetes</taxon>
        <taxon>Mycobacteriales</taxon>
        <taxon>Tsukamurellaceae</taxon>
        <taxon>Tsukamurella</taxon>
    </lineage>
</organism>
<reference evidence="3" key="1">
    <citation type="submission" date="2010-03" db="EMBL/GenBank/DDBJ databases">
        <title>The complete chromosome of Tsukamurella paurometabola DSM 20162.</title>
        <authorList>
            <consortium name="US DOE Joint Genome Institute (JGI-PGF)"/>
            <person name="Lucas S."/>
            <person name="Copeland A."/>
            <person name="Lapidus A."/>
            <person name="Glavina del Rio T."/>
            <person name="Dalin E."/>
            <person name="Tice H."/>
            <person name="Bruce D."/>
            <person name="Goodwin L."/>
            <person name="Pitluck S."/>
            <person name="Kyrpides N."/>
            <person name="Mavromatis K."/>
            <person name="Ivanova N."/>
            <person name="Mikhailova N."/>
            <person name="Munk A.C."/>
            <person name="Brettin T."/>
            <person name="Detter J.C."/>
            <person name="Tapia R."/>
            <person name="Han C."/>
            <person name="Larimer F."/>
            <person name="Land M."/>
            <person name="Hauser L."/>
            <person name="Markowitz V."/>
            <person name="Cheng J.-F."/>
            <person name="Hugenholtz P."/>
            <person name="Woyke T."/>
            <person name="Wu D."/>
            <person name="Jando M."/>
            <person name="Brambilla E."/>
            <person name="Klenk H.-P."/>
            <person name="Eisen J.A."/>
        </authorList>
    </citation>
    <scope>NUCLEOTIDE SEQUENCE [LARGE SCALE GENOMIC DNA]</scope>
    <source>
        <strain evidence="3">ATCC 8368 / DSM 20162 / CCUG 35730 / CIP 100753 / JCM 10117 / KCTC 9821 / NBRC 16120 / NCIMB 702349 / NCTC 13040</strain>
    </source>
</reference>
<gene>
    <name evidence="2" type="ordered locus">Tpau_3425</name>
</gene>
<evidence type="ECO:0008006" key="4">
    <source>
        <dbReference type="Google" id="ProtNLM"/>
    </source>
</evidence>
<proteinExistence type="predicted"/>
<dbReference type="KEGG" id="tpr:Tpau_3425"/>
<keyword evidence="3" id="KW-1185">Reference proteome</keyword>
<name>D5UWL0_TSUPD</name>
<sequence>MAGKTRRIAAALLAAGTVTLTGCATVPGTGSADPTAVQAYESTLASSRAEAAASAAKSACASWRTGYDTRFAATKAMADYTRTPGANWDGITPTLDANIAAIATESGKLPGIITTADPNPNIRGLLVDYKTKLDAYGDGLKADRITRGTEDKTWAKAGPAEAALASSARALRSACG</sequence>
<keyword evidence="1" id="KW-0732">Signal</keyword>
<evidence type="ECO:0000256" key="1">
    <source>
        <dbReference type="SAM" id="SignalP"/>
    </source>
</evidence>
<dbReference type="Proteomes" id="UP000001213">
    <property type="component" value="Chromosome"/>
</dbReference>
<reference evidence="2 3" key="2">
    <citation type="journal article" date="2011" name="Stand. Genomic Sci.">
        <title>Complete genome sequence of Tsukamurella paurometabola type strain (no. 33).</title>
        <authorList>
            <person name="Munk A.C."/>
            <person name="Lapidus A."/>
            <person name="Lucas S."/>
            <person name="Nolan M."/>
            <person name="Tice H."/>
            <person name="Cheng J.F."/>
            <person name="Del Rio T.G."/>
            <person name="Goodwin L."/>
            <person name="Pitluck S."/>
            <person name="Liolios K."/>
            <person name="Huntemann M."/>
            <person name="Ivanova N."/>
            <person name="Mavromatis K."/>
            <person name="Mikhailova N."/>
            <person name="Pati A."/>
            <person name="Chen A."/>
            <person name="Palaniappan K."/>
            <person name="Tapia R."/>
            <person name="Han C."/>
            <person name="Land M."/>
            <person name="Hauser L."/>
            <person name="Chang Y.J."/>
            <person name="Jeffries C.D."/>
            <person name="Brettin T."/>
            <person name="Yasawong M."/>
            <person name="Brambilla E.M."/>
            <person name="Rohde M."/>
            <person name="Sikorski J."/>
            <person name="Goker M."/>
            <person name="Detter J.C."/>
            <person name="Woyke T."/>
            <person name="Bristow J."/>
            <person name="Eisen J.A."/>
            <person name="Markowitz V."/>
            <person name="Hugenholtz P."/>
            <person name="Kyrpides N.C."/>
            <person name="Klenk H.P."/>
        </authorList>
    </citation>
    <scope>NUCLEOTIDE SEQUENCE [LARGE SCALE GENOMIC DNA]</scope>
    <source>
        <strain evidence="3">ATCC 8368 / DSM 20162 / CCUG 35730 / CIP 100753 / JCM 10117 / KCTC 9821 / NBRC 16120 / NCIMB 702349 / NCTC 13040</strain>
    </source>
</reference>
<dbReference type="EMBL" id="CP001966">
    <property type="protein sequence ID" value="ADG80009.1"/>
    <property type="molecule type" value="Genomic_DNA"/>
</dbReference>
<dbReference type="PROSITE" id="PS51257">
    <property type="entry name" value="PROKAR_LIPOPROTEIN"/>
    <property type="match status" value="1"/>
</dbReference>
<dbReference type="RefSeq" id="WP_013128008.1">
    <property type="nucleotide sequence ID" value="NC_014158.1"/>
</dbReference>
<evidence type="ECO:0000313" key="2">
    <source>
        <dbReference type="EMBL" id="ADG80009.1"/>
    </source>
</evidence>
<feature type="chain" id="PRO_5038834900" description="Lipoprotein" evidence="1">
    <location>
        <begin position="25"/>
        <end position="176"/>
    </location>
</feature>
<dbReference type="AlphaFoldDB" id="D5UWL0"/>
<evidence type="ECO:0000313" key="3">
    <source>
        <dbReference type="Proteomes" id="UP000001213"/>
    </source>
</evidence>